<reference evidence="9" key="1">
    <citation type="submission" date="2016-11" db="UniProtKB">
        <authorList>
            <consortium name="WormBaseParasite"/>
        </authorList>
    </citation>
    <scope>IDENTIFICATION</scope>
</reference>
<dbReference type="Pfam" id="PF03125">
    <property type="entry name" value="Sre"/>
    <property type="match status" value="1"/>
</dbReference>
<keyword evidence="5 7" id="KW-0472">Membrane</keyword>
<dbReference type="InterPro" id="IPR004151">
    <property type="entry name" value="7TM_GPCR_serpentine_rcpt_Sre"/>
</dbReference>
<dbReference type="GO" id="GO:0016020">
    <property type="term" value="C:membrane"/>
    <property type="evidence" value="ECO:0007669"/>
    <property type="project" value="UniProtKB-SubCell"/>
</dbReference>
<feature type="compositionally biased region" description="Basic and acidic residues" evidence="6">
    <location>
        <begin position="121"/>
        <end position="130"/>
    </location>
</feature>
<evidence type="ECO:0000256" key="6">
    <source>
        <dbReference type="SAM" id="MobiDB-lite"/>
    </source>
</evidence>
<dbReference type="PANTHER" id="PTHR47631">
    <property type="entry name" value="SERPENTINE RECEPTOR, CLASS E (EPSILON)-RELATED"/>
    <property type="match status" value="1"/>
</dbReference>
<proteinExistence type="inferred from homology"/>
<comment type="similarity">
    <text evidence="2">Belongs to the nematode receptor-like protein sre family.</text>
</comment>
<feature type="region of interest" description="Disordered" evidence="6">
    <location>
        <begin position="110"/>
        <end position="130"/>
    </location>
</feature>
<evidence type="ECO:0000256" key="1">
    <source>
        <dbReference type="ARBA" id="ARBA00004141"/>
    </source>
</evidence>
<protein>
    <submittedName>
        <fullName evidence="9">G_PROTEIN_RECEP_F1_2 domain-containing protein</fullName>
    </submittedName>
</protein>
<evidence type="ECO:0000256" key="4">
    <source>
        <dbReference type="ARBA" id="ARBA00022989"/>
    </source>
</evidence>
<evidence type="ECO:0000313" key="9">
    <source>
        <dbReference type="WBParaSite" id="Csp11.Scaffold629.g8277.t1"/>
    </source>
</evidence>
<evidence type="ECO:0000256" key="3">
    <source>
        <dbReference type="ARBA" id="ARBA00022692"/>
    </source>
</evidence>
<dbReference type="Proteomes" id="UP000095282">
    <property type="component" value="Unplaced"/>
</dbReference>
<feature type="transmembrane region" description="Helical" evidence="7">
    <location>
        <begin position="61"/>
        <end position="83"/>
    </location>
</feature>
<dbReference type="AlphaFoldDB" id="A0A1I7UDN9"/>
<evidence type="ECO:0000313" key="8">
    <source>
        <dbReference type="Proteomes" id="UP000095282"/>
    </source>
</evidence>
<evidence type="ECO:0000256" key="2">
    <source>
        <dbReference type="ARBA" id="ARBA00006803"/>
    </source>
</evidence>
<keyword evidence="8" id="KW-1185">Reference proteome</keyword>
<sequence>MMSLRFTNSKYSLQARFQAKENARSLSFNKFVFTFGVLTVFIEAMVLVFRVPERLGDWGIVLLYIMDLLNSANPILVIPLMLIKVPYWRKKFFGEWIFAKTSPEVKTLKPRSNSQQETEEYFNHLRESWT</sequence>
<dbReference type="WBParaSite" id="Csp11.Scaffold629.g8277.t1">
    <property type="protein sequence ID" value="Csp11.Scaffold629.g8277.t1"/>
    <property type="gene ID" value="Csp11.Scaffold629.g8277"/>
</dbReference>
<name>A0A1I7UDN9_9PELO</name>
<keyword evidence="3 7" id="KW-0812">Transmembrane</keyword>
<dbReference type="PANTHER" id="PTHR47631:SF4">
    <property type="entry name" value="SERPENTINE RECEPTOR, CLASS E (EPSILON)"/>
    <property type="match status" value="1"/>
</dbReference>
<evidence type="ECO:0000256" key="5">
    <source>
        <dbReference type="ARBA" id="ARBA00023136"/>
    </source>
</evidence>
<accession>A0A1I7UDN9</accession>
<evidence type="ECO:0000256" key="7">
    <source>
        <dbReference type="SAM" id="Phobius"/>
    </source>
</evidence>
<comment type="subcellular location">
    <subcellularLocation>
        <location evidence="1">Membrane</location>
        <topology evidence="1">Multi-pass membrane protein</topology>
    </subcellularLocation>
</comment>
<feature type="transmembrane region" description="Helical" evidence="7">
    <location>
        <begin position="31"/>
        <end position="49"/>
    </location>
</feature>
<keyword evidence="4 7" id="KW-1133">Transmembrane helix</keyword>
<dbReference type="GO" id="GO:0007606">
    <property type="term" value="P:sensory perception of chemical stimulus"/>
    <property type="evidence" value="ECO:0007669"/>
    <property type="project" value="InterPro"/>
</dbReference>
<organism evidence="8 9">
    <name type="scientific">Caenorhabditis tropicalis</name>
    <dbReference type="NCBI Taxonomy" id="1561998"/>
    <lineage>
        <taxon>Eukaryota</taxon>
        <taxon>Metazoa</taxon>
        <taxon>Ecdysozoa</taxon>
        <taxon>Nematoda</taxon>
        <taxon>Chromadorea</taxon>
        <taxon>Rhabditida</taxon>
        <taxon>Rhabditina</taxon>
        <taxon>Rhabditomorpha</taxon>
        <taxon>Rhabditoidea</taxon>
        <taxon>Rhabditidae</taxon>
        <taxon>Peloderinae</taxon>
        <taxon>Caenorhabditis</taxon>
    </lineage>
</organism>